<gene>
    <name evidence="1" type="ORF">SAMN02787073_3695</name>
</gene>
<evidence type="ECO:0000313" key="1">
    <source>
        <dbReference type="EMBL" id="SHG15039.1"/>
    </source>
</evidence>
<organism evidence="1 2">
    <name type="scientific">Chryseobacterium vrystaatense</name>
    <dbReference type="NCBI Taxonomy" id="307480"/>
    <lineage>
        <taxon>Bacteria</taxon>
        <taxon>Pseudomonadati</taxon>
        <taxon>Bacteroidota</taxon>
        <taxon>Flavobacteriia</taxon>
        <taxon>Flavobacteriales</taxon>
        <taxon>Weeksellaceae</taxon>
        <taxon>Chryseobacterium group</taxon>
        <taxon>Chryseobacterium</taxon>
    </lineage>
</organism>
<dbReference type="Proteomes" id="UP000184108">
    <property type="component" value="Unassembled WGS sequence"/>
</dbReference>
<sequence length="203" mass="23735">MRKTIFIFLSLETIISCREKAQNSQNKENLDITKVQAVRQDSIHAQFSFMKVPMEELPVNEDTSFENFGETSRKKHHSARVYTKLSDEQVEKLGLQKWLESGKNVTVNYQLTYPGNFKTFVFTYLDRERELKTMMVTFDKHYKKIDELLVAYDGSPGYTTSTTSSISSNNILIKNFYRSSRQSEFSNISYLIRETGKFEVRKN</sequence>
<accession>A0A1M5HGE2</accession>
<dbReference type="AlphaFoldDB" id="A0A1M5HGE2"/>
<dbReference type="EMBL" id="FQVE01000004">
    <property type="protein sequence ID" value="SHG15039.1"/>
    <property type="molecule type" value="Genomic_DNA"/>
</dbReference>
<name>A0A1M5HGE2_9FLAO</name>
<protein>
    <submittedName>
        <fullName evidence="1">Uncharacterized protein</fullName>
    </submittedName>
</protein>
<reference evidence="2" key="1">
    <citation type="submission" date="2016-11" db="EMBL/GenBank/DDBJ databases">
        <authorList>
            <person name="Varghese N."/>
            <person name="Submissions S."/>
        </authorList>
    </citation>
    <scope>NUCLEOTIDE SEQUENCE [LARGE SCALE GENOMIC DNA]</scope>
    <source>
        <strain evidence="2">YR203</strain>
    </source>
</reference>
<evidence type="ECO:0000313" key="2">
    <source>
        <dbReference type="Proteomes" id="UP000184108"/>
    </source>
</evidence>
<proteinExistence type="predicted"/>